<dbReference type="PANTHER" id="PTHR11474">
    <property type="entry name" value="TYROSINASE FAMILY MEMBER"/>
    <property type="match status" value="1"/>
</dbReference>
<dbReference type="PRINTS" id="PR00092">
    <property type="entry name" value="TYROSINASE"/>
</dbReference>
<keyword evidence="1" id="KW-0479">Metal-binding</keyword>
<dbReference type="PROSITE" id="PS50948">
    <property type="entry name" value="PAN"/>
    <property type="match status" value="1"/>
</dbReference>
<dbReference type="SMART" id="SM00223">
    <property type="entry name" value="APPLE"/>
    <property type="match status" value="1"/>
</dbReference>
<gene>
    <name evidence="7" type="ORF">DYB32_008977</name>
</gene>
<dbReference type="PROSITE" id="PS00498">
    <property type="entry name" value="TYROSINASE_2"/>
    <property type="match status" value="1"/>
</dbReference>
<dbReference type="Proteomes" id="UP000285060">
    <property type="component" value="Unassembled WGS sequence"/>
</dbReference>
<keyword evidence="4" id="KW-1015">Disulfide bond</keyword>
<dbReference type="AlphaFoldDB" id="A0A418AJY7"/>
<sequence>MVFAAAAVAMTQADNQCSAIPDVDFPGNDIKTTDRANPGDCCADCLATPRCTAYNWDSGVCYLKSSQGTMSPLPGGVSGVVVKTTPAPTTVAPTTMAPTSAPTKAPTSAPTKAPTAAPTPAPTVAPSCKRIRKSWEALTAAEKDTYISAIELAMDKGMYQKFVEIHKETMSTTEGHGTCVFLFWHRKLLLAYENMLRSLGDRFKCLTLPYWDYVQNYATMQNTPVATRCKSIEKCSPVLGGIGGTAQYKKSNKDLFGWAYPDLRCVTARPANHMCTVAGASNAECDHCIPRGKWASTPMIADMSIDSVRGQVLNSGASISAVSGELEASPHASIHIALAGPENNVAISPLDPVFFIHHNTLDLLHTIFYHCKVEPLGLTDEQKKTDTRSFEGCRTGNGDVIGPTSPIMMRVESNAGTIDIHNDPLVGEFFRAVPNQYYQFADVRGLGYSFELKGLLGDLYTKCDGSVPMAMPRTESASNATTLTIDHVVQPVTLQENLNVLSFEDAVLAQAAKQGLTRDQGFKELRKMTIMLQQNCLTGDVTDFTDEQKKMFHVQVSPSFAILSKIQSGEDPIRIDGWTDLLFKYYGCHGNVKEQ</sequence>
<dbReference type="GO" id="GO:0046872">
    <property type="term" value="F:metal ion binding"/>
    <property type="evidence" value="ECO:0007669"/>
    <property type="project" value="UniProtKB-KW"/>
</dbReference>
<organism evidence="7 8">
    <name type="scientific">Aphanomyces invadans</name>
    <dbReference type="NCBI Taxonomy" id="157072"/>
    <lineage>
        <taxon>Eukaryota</taxon>
        <taxon>Sar</taxon>
        <taxon>Stramenopiles</taxon>
        <taxon>Oomycota</taxon>
        <taxon>Saprolegniomycetes</taxon>
        <taxon>Saprolegniales</taxon>
        <taxon>Verrucalvaceae</taxon>
        <taxon>Aphanomyces</taxon>
    </lineage>
</organism>
<accession>A0A418AJY7</accession>
<feature type="region of interest" description="Disordered" evidence="5">
    <location>
        <begin position="91"/>
        <end position="125"/>
    </location>
</feature>
<dbReference type="InterPro" id="IPR002227">
    <property type="entry name" value="Tyrosinase_Cu-bd"/>
</dbReference>
<dbReference type="Pfam" id="PF00264">
    <property type="entry name" value="Tyrosinase"/>
    <property type="match status" value="1"/>
</dbReference>
<evidence type="ECO:0000256" key="4">
    <source>
        <dbReference type="ARBA" id="ARBA00023157"/>
    </source>
</evidence>
<evidence type="ECO:0000256" key="5">
    <source>
        <dbReference type="SAM" id="MobiDB-lite"/>
    </source>
</evidence>
<keyword evidence="3" id="KW-0186">Copper</keyword>
<reference evidence="7 8" key="1">
    <citation type="submission" date="2018-08" db="EMBL/GenBank/DDBJ databases">
        <title>Aphanomyces genome sequencing and annotation.</title>
        <authorList>
            <person name="Minardi D."/>
            <person name="Oidtmann B."/>
            <person name="Van Der Giezen M."/>
            <person name="Studholme D.J."/>
        </authorList>
    </citation>
    <scope>NUCLEOTIDE SEQUENCE [LARGE SCALE GENOMIC DNA]</scope>
    <source>
        <strain evidence="7 8">NJM0002</strain>
    </source>
</reference>
<keyword evidence="8" id="KW-1185">Reference proteome</keyword>
<dbReference type="InterPro" id="IPR003609">
    <property type="entry name" value="Pan_app"/>
</dbReference>
<dbReference type="InterPro" id="IPR008922">
    <property type="entry name" value="Di-copper_centre_dom_sf"/>
</dbReference>
<dbReference type="SUPFAM" id="SSF48056">
    <property type="entry name" value="Di-copper centre-containing domain"/>
    <property type="match status" value="1"/>
</dbReference>
<dbReference type="Gene3D" id="1.10.1280.10">
    <property type="entry name" value="Di-copper center containing domain from catechol oxidase"/>
    <property type="match status" value="1"/>
</dbReference>
<feature type="domain" description="Apple" evidence="6">
    <location>
        <begin position="17"/>
        <end position="85"/>
    </location>
</feature>
<proteinExistence type="predicted"/>
<dbReference type="PROSITE" id="PS00497">
    <property type="entry name" value="TYROSINASE_1"/>
    <property type="match status" value="1"/>
</dbReference>
<dbReference type="InterPro" id="IPR000177">
    <property type="entry name" value="Apple"/>
</dbReference>
<name>A0A418AJY7_9STRA</name>
<dbReference type="CDD" id="cd01100">
    <property type="entry name" value="APPLE_Factor_XI_like"/>
    <property type="match status" value="1"/>
</dbReference>
<protein>
    <recommendedName>
        <fullName evidence="6">Apple domain-containing protein</fullName>
    </recommendedName>
</protein>
<dbReference type="VEuPathDB" id="FungiDB:H310_15045"/>
<dbReference type="GO" id="GO:0016491">
    <property type="term" value="F:oxidoreductase activity"/>
    <property type="evidence" value="ECO:0007669"/>
    <property type="project" value="InterPro"/>
</dbReference>
<evidence type="ECO:0000313" key="8">
    <source>
        <dbReference type="Proteomes" id="UP000285060"/>
    </source>
</evidence>
<dbReference type="EMBL" id="QUSY01001674">
    <property type="protein sequence ID" value="RHY24097.1"/>
    <property type="molecule type" value="Genomic_DNA"/>
</dbReference>
<evidence type="ECO:0000313" key="7">
    <source>
        <dbReference type="EMBL" id="RHY24097.1"/>
    </source>
</evidence>
<evidence type="ECO:0000259" key="6">
    <source>
        <dbReference type="PROSITE" id="PS50948"/>
    </source>
</evidence>
<evidence type="ECO:0000256" key="1">
    <source>
        <dbReference type="ARBA" id="ARBA00022723"/>
    </source>
</evidence>
<dbReference type="InterPro" id="IPR050316">
    <property type="entry name" value="Tyrosinase/Hemocyanin"/>
</dbReference>
<feature type="compositionally biased region" description="Low complexity" evidence="5">
    <location>
        <begin position="91"/>
        <end position="116"/>
    </location>
</feature>
<dbReference type="PANTHER" id="PTHR11474:SF126">
    <property type="entry name" value="TYROSINASE-LIKE PROTEIN TYR-1-RELATED"/>
    <property type="match status" value="1"/>
</dbReference>
<dbReference type="GO" id="GO:0005576">
    <property type="term" value="C:extracellular region"/>
    <property type="evidence" value="ECO:0007669"/>
    <property type="project" value="InterPro"/>
</dbReference>
<evidence type="ECO:0000256" key="2">
    <source>
        <dbReference type="ARBA" id="ARBA00022737"/>
    </source>
</evidence>
<comment type="caution">
    <text evidence="7">The sequence shown here is derived from an EMBL/GenBank/DDBJ whole genome shotgun (WGS) entry which is preliminary data.</text>
</comment>
<dbReference type="Gene3D" id="3.50.4.10">
    <property type="entry name" value="Hepatocyte Growth Factor"/>
    <property type="match status" value="1"/>
</dbReference>
<dbReference type="GO" id="GO:0006508">
    <property type="term" value="P:proteolysis"/>
    <property type="evidence" value="ECO:0007669"/>
    <property type="project" value="InterPro"/>
</dbReference>
<evidence type="ECO:0000256" key="3">
    <source>
        <dbReference type="ARBA" id="ARBA00023008"/>
    </source>
</evidence>
<keyword evidence="2" id="KW-0677">Repeat</keyword>
<dbReference type="Pfam" id="PF14295">
    <property type="entry name" value="PAN_4"/>
    <property type="match status" value="1"/>
</dbReference>